<keyword evidence="1" id="KW-0472">Membrane</keyword>
<accession>F2N7X0</accession>
<dbReference type="OrthoDB" id="3183381at2"/>
<dbReference type="AlphaFoldDB" id="F2N7X0"/>
<dbReference type="Proteomes" id="UP000006851">
    <property type="component" value="Chromosome"/>
</dbReference>
<evidence type="ECO:0000313" key="3">
    <source>
        <dbReference type="EMBL" id="AEB07079.1"/>
    </source>
</evidence>
<dbReference type="eggNOG" id="COG1388">
    <property type="taxonomic scope" value="Bacteria"/>
</dbReference>
<dbReference type="InterPro" id="IPR018392">
    <property type="entry name" value="LysM"/>
</dbReference>
<dbReference type="HOGENOM" id="CLU_1666453_0_0_11"/>
<dbReference type="KEGG" id="cgo:Corgl_0971"/>
<name>F2N7X0_CORGP</name>
<gene>
    <name evidence="3" type="ordered locus">Corgl_0971</name>
</gene>
<evidence type="ECO:0000256" key="1">
    <source>
        <dbReference type="SAM" id="Phobius"/>
    </source>
</evidence>
<dbReference type="EMBL" id="CP002628">
    <property type="protein sequence ID" value="AEB07079.1"/>
    <property type="molecule type" value="Genomic_DNA"/>
</dbReference>
<keyword evidence="1" id="KW-0812">Transmembrane</keyword>
<feature type="transmembrane region" description="Helical" evidence="1">
    <location>
        <begin position="54"/>
        <end position="76"/>
    </location>
</feature>
<feature type="domain" description="LysM" evidence="2">
    <location>
        <begin position="96"/>
        <end position="143"/>
    </location>
</feature>
<reference evidence="4" key="1">
    <citation type="journal article" date="2013" name="Stand. Genomic Sci.">
        <title>Complete genome sequence of Coriobacterium glomerans type strain (PW2(T)) from the midgut of Pyrrhocoris apterus L. (red soldier bug).</title>
        <authorList>
            <person name="Stackebrandt E."/>
            <person name="Zeytun A."/>
            <person name="Lapidus A."/>
            <person name="Nolan M."/>
            <person name="Lucas S."/>
            <person name="Hammon N."/>
            <person name="Deshpande S."/>
            <person name="Cheng J.F."/>
            <person name="Tapia R."/>
            <person name="Goodwin L.A."/>
            <person name="Pitluck S."/>
            <person name="Liolios K."/>
            <person name="Pagani I."/>
            <person name="Ivanova N."/>
            <person name="Mavromatis K."/>
            <person name="Mikhailova N."/>
            <person name="Huntemann M."/>
            <person name="Pati A."/>
            <person name="Chen A."/>
            <person name="Palaniappan K."/>
            <person name="Chang Y.J."/>
            <person name="Land M."/>
            <person name="Hauser L."/>
            <person name="Rohde M."/>
            <person name="Pukall R."/>
            <person name="Goker M."/>
            <person name="Detter J.C."/>
            <person name="Woyke T."/>
            <person name="Bristow J."/>
            <person name="Eisen J.A."/>
            <person name="Markowitz V."/>
            <person name="Hugenholtz P."/>
            <person name="Kyrpides N.C."/>
            <person name="Klenk H.P."/>
        </authorList>
    </citation>
    <scope>NUCLEOTIDE SEQUENCE</scope>
    <source>
        <strain evidence="4">ATCC 49209 / DSM 20642 / JCM 10262 / PW2</strain>
    </source>
</reference>
<sequence>MIESYVAVQDRFPSLGSSEPRPTFKVLSGGLSHPSACSPVASLRVTGKHIAREVITVLFVSLLAGAVFAAGLGVIGGARGRYESARDHASRSATQIVQGDSLWSLACEHPIEGLGTADVCEIIRSWNDLGSATIQPGARLVVPAGPHDFHDVRASPDI</sequence>
<evidence type="ECO:0000313" key="4">
    <source>
        <dbReference type="Proteomes" id="UP000006851"/>
    </source>
</evidence>
<evidence type="ECO:0000259" key="2">
    <source>
        <dbReference type="Pfam" id="PF01476"/>
    </source>
</evidence>
<proteinExistence type="predicted"/>
<dbReference type="CDD" id="cd00118">
    <property type="entry name" value="LysM"/>
    <property type="match status" value="1"/>
</dbReference>
<keyword evidence="4" id="KW-1185">Reference proteome</keyword>
<dbReference type="Gene3D" id="3.10.350.10">
    <property type="entry name" value="LysM domain"/>
    <property type="match status" value="1"/>
</dbReference>
<dbReference type="STRING" id="700015.Corgl_0971"/>
<dbReference type="RefSeq" id="WP_013708822.1">
    <property type="nucleotide sequence ID" value="NC_015389.1"/>
</dbReference>
<organism evidence="3 4">
    <name type="scientific">Coriobacterium glomerans (strain ATCC 49209 / DSM 20642 / JCM 10262 / PW2)</name>
    <dbReference type="NCBI Taxonomy" id="700015"/>
    <lineage>
        <taxon>Bacteria</taxon>
        <taxon>Bacillati</taxon>
        <taxon>Actinomycetota</taxon>
        <taxon>Coriobacteriia</taxon>
        <taxon>Coriobacteriales</taxon>
        <taxon>Coriobacteriaceae</taxon>
        <taxon>Coriobacterium</taxon>
    </lineage>
</organism>
<protein>
    <submittedName>
        <fullName evidence="3">Peptidoglycan-binding lysin domain protein</fullName>
    </submittedName>
</protein>
<dbReference type="InterPro" id="IPR036779">
    <property type="entry name" value="LysM_dom_sf"/>
</dbReference>
<keyword evidence="1" id="KW-1133">Transmembrane helix</keyword>
<dbReference type="Pfam" id="PF01476">
    <property type="entry name" value="LysM"/>
    <property type="match status" value="1"/>
</dbReference>